<protein>
    <recommendedName>
        <fullName evidence="3">SKA complex subunit 1</fullName>
    </recommendedName>
    <alternativeName>
        <fullName evidence="4">Spindle and kinetochore-associated protein 1</fullName>
    </alternativeName>
</protein>
<evidence type="ECO:0000256" key="2">
    <source>
        <dbReference type="ARBA" id="ARBA00023054"/>
    </source>
</evidence>
<evidence type="ECO:0000313" key="6">
    <source>
        <dbReference type="EMBL" id="KAG7162572.1"/>
    </source>
</evidence>
<dbReference type="GO" id="GO:0031110">
    <property type="term" value="P:regulation of microtubule polymerization or depolymerization"/>
    <property type="evidence" value="ECO:0007669"/>
    <property type="project" value="TreeGrafter"/>
</dbReference>
<accession>A0A8J5JQH9</accession>
<name>A0A8J5JQH9_HOMAM</name>
<keyword evidence="2" id="KW-0175">Coiled coil</keyword>
<gene>
    <name evidence="6" type="primary">SKA1-L</name>
    <name evidence="6" type="ORF">Hamer_G008136</name>
</gene>
<dbReference type="Pfam" id="PF07160">
    <property type="entry name" value="SKA1"/>
    <property type="match status" value="1"/>
</dbReference>
<comment type="caution">
    <text evidence="6">The sequence shown here is derived from an EMBL/GenBank/DDBJ whole genome shotgun (WGS) entry which is preliminary data.</text>
</comment>
<evidence type="ECO:0000256" key="3">
    <source>
        <dbReference type="ARBA" id="ARBA00047182"/>
    </source>
</evidence>
<reference evidence="6" key="1">
    <citation type="journal article" date="2021" name="Sci. Adv.">
        <title>The American lobster genome reveals insights on longevity, neural, and immune adaptations.</title>
        <authorList>
            <person name="Polinski J.M."/>
            <person name="Zimin A.V."/>
            <person name="Clark K.F."/>
            <person name="Kohn A.B."/>
            <person name="Sadowski N."/>
            <person name="Timp W."/>
            <person name="Ptitsyn A."/>
            <person name="Khanna P."/>
            <person name="Romanova D.Y."/>
            <person name="Williams P."/>
            <person name="Greenwood S.J."/>
            <person name="Moroz L.L."/>
            <person name="Walt D.R."/>
            <person name="Bodnar A.G."/>
        </authorList>
    </citation>
    <scope>NUCLEOTIDE SEQUENCE</scope>
    <source>
        <strain evidence="6">GMGI-L3</strain>
    </source>
</reference>
<keyword evidence="7" id="KW-1185">Reference proteome</keyword>
<evidence type="ECO:0000313" key="7">
    <source>
        <dbReference type="Proteomes" id="UP000747542"/>
    </source>
</evidence>
<proteinExistence type="inferred from homology"/>
<dbReference type="GO" id="GO:0007059">
    <property type="term" value="P:chromosome segregation"/>
    <property type="evidence" value="ECO:0007669"/>
    <property type="project" value="InterPro"/>
</dbReference>
<comment type="similarity">
    <text evidence="1">Belongs to the SKA1 family.</text>
</comment>
<sequence>MATAQKDIVTAHCLLEQMQQLSKRLTHMKTNLPVHIPNVNASPPVVPAAVSQPTTKQTNINKQNEQTYTQEKSKVKTGSGKAKQIPIIEYVTIEEFESVPKYIRGRLQYDQVNNTVNAINKTLESKYTLMARPRSKISEVDMRIVTACRRQENQETRDLHFVVDDDIKRWGNMKLDTAGRSLMTVLRTLKRLREVRGPGNLVRFAVIT</sequence>
<dbReference type="InterPro" id="IPR009829">
    <property type="entry name" value="SKA1"/>
</dbReference>
<dbReference type="Gene3D" id="1.10.10.1890">
    <property type="entry name" value="Ska1 microtubule binding domain-like"/>
    <property type="match status" value="1"/>
</dbReference>
<evidence type="ECO:0000256" key="4">
    <source>
        <dbReference type="ARBA" id="ARBA00047202"/>
    </source>
</evidence>
<dbReference type="GO" id="GO:0005876">
    <property type="term" value="C:spindle microtubule"/>
    <property type="evidence" value="ECO:0007669"/>
    <property type="project" value="TreeGrafter"/>
</dbReference>
<feature type="region of interest" description="Disordered" evidence="5">
    <location>
        <begin position="48"/>
        <end position="76"/>
    </location>
</feature>
<dbReference type="GO" id="GO:0072686">
    <property type="term" value="C:mitotic spindle"/>
    <property type="evidence" value="ECO:0007669"/>
    <property type="project" value="TreeGrafter"/>
</dbReference>
<organism evidence="6 7">
    <name type="scientific">Homarus americanus</name>
    <name type="common">American lobster</name>
    <dbReference type="NCBI Taxonomy" id="6706"/>
    <lineage>
        <taxon>Eukaryota</taxon>
        <taxon>Metazoa</taxon>
        <taxon>Ecdysozoa</taxon>
        <taxon>Arthropoda</taxon>
        <taxon>Crustacea</taxon>
        <taxon>Multicrustacea</taxon>
        <taxon>Malacostraca</taxon>
        <taxon>Eumalacostraca</taxon>
        <taxon>Eucarida</taxon>
        <taxon>Decapoda</taxon>
        <taxon>Pleocyemata</taxon>
        <taxon>Astacidea</taxon>
        <taxon>Nephropoidea</taxon>
        <taxon>Nephropidae</taxon>
        <taxon>Homarus</taxon>
    </lineage>
</organism>
<dbReference type="AlphaFoldDB" id="A0A8J5JQH9"/>
<evidence type="ECO:0000256" key="1">
    <source>
        <dbReference type="ARBA" id="ARBA00006836"/>
    </source>
</evidence>
<dbReference type="GO" id="GO:0008017">
    <property type="term" value="F:microtubule binding"/>
    <property type="evidence" value="ECO:0007669"/>
    <property type="project" value="InterPro"/>
</dbReference>
<dbReference type="InterPro" id="IPR042031">
    <property type="entry name" value="SKA1_MBD_sf"/>
</dbReference>
<dbReference type="GO" id="GO:0000278">
    <property type="term" value="P:mitotic cell cycle"/>
    <property type="evidence" value="ECO:0007669"/>
    <property type="project" value="TreeGrafter"/>
</dbReference>
<dbReference type="GO" id="GO:0000940">
    <property type="term" value="C:outer kinetochore"/>
    <property type="evidence" value="ECO:0007669"/>
    <property type="project" value="TreeGrafter"/>
</dbReference>
<dbReference type="FunFam" id="1.10.10.1890:FF:000002">
    <property type="entry name" value="Spindle and kinetochore-associated protein 1"/>
    <property type="match status" value="1"/>
</dbReference>
<dbReference type="PANTHER" id="PTHR28573:SF1">
    <property type="entry name" value="SPINDLE AND KINETOCHORE-ASSOCIATED PROTEIN 1"/>
    <property type="match status" value="1"/>
</dbReference>
<dbReference type="Proteomes" id="UP000747542">
    <property type="component" value="Unassembled WGS sequence"/>
</dbReference>
<evidence type="ECO:0000256" key="5">
    <source>
        <dbReference type="SAM" id="MobiDB-lite"/>
    </source>
</evidence>
<dbReference type="EMBL" id="JAHLQT010027705">
    <property type="protein sequence ID" value="KAG7162572.1"/>
    <property type="molecule type" value="Genomic_DNA"/>
</dbReference>
<dbReference type="GO" id="GO:0051301">
    <property type="term" value="P:cell division"/>
    <property type="evidence" value="ECO:0007669"/>
    <property type="project" value="InterPro"/>
</dbReference>
<feature type="compositionally biased region" description="Polar residues" evidence="5">
    <location>
        <begin position="52"/>
        <end position="70"/>
    </location>
</feature>
<dbReference type="PANTHER" id="PTHR28573">
    <property type="entry name" value="SPINDLE AND KINETOCHORE-ASSOCIATED PROTEIN 1"/>
    <property type="match status" value="1"/>
</dbReference>